<keyword evidence="5 7" id="KW-0378">Hydrolase</keyword>
<evidence type="ECO:0000256" key="7">
    <source>
        <dbReference type="RuleBase" id="RU364068"/>
    </source>
</evidence>
<evidence type="ECO:0000256" key="1">
    <source>
        <dbReference type="ARBA" id="ARBA00001033"/>
    </source>
</evidence>
<proteinExistence type="inferred from homology"/>
<sequence length="258" mass="27847">MDDDTRKLRDLAREMARLGGAELLRRFGDHGRVDYKSSPTDPVSEADRAAEKAIVEVLHRRRPGDGILAEEGSDQASGTGLRWVIDPLDGTVNYISGIPFWCVSVACERASTDGWTPLLGVVHDPVHDETFHAVTGTGAWLGERPLHRPGRSELGEIILATGYAYDVAHRKHQSEVVADLAADVRGVRMLGSTALALAWIAAGRIDAYVEDRASPWDWAAGRVIATEAGASVEPLDSGVLAAPPELVGQLWSRVRTDG</sequence>
<dbReference type="PROSITE" id="PS00630">
    <property type="entry name" value="IMP_2"/>
    <property type="match status" value="1"/>
</dbReference>
<comment type="cofactor">
    <cofactor evidence="2 7">
        <name>Mg(2+)</name>
        <dbReference type="ChEBI" id="CHEBI:18420"/>
    </cofactor>
</comment>
<evidence type="ECO:0000256" key="4">
    <source>
        <dbReference type="ARBA" id="ARBA00022723"/>
    </source>
</evidence>
<evidence type="ECO:0000313" key="8">
    <source>
        <dbReference type="EMBL" id="MFI7265368.1"/>
    </source>
</evidence>
<evidence type="ECO:0000256" key="6">
    <source>
        <dbReference type="ARBA" id="ARBA00022842"/>
    </source>
</evidence>
<evidence type="ECO:0000256" key="5">
    <source>
        <dbReference type="ARBA" id="ARBA00022801"/>
    </source>
</evidence>
<keyword evidence="4 7" id="KW-0479">Metal-binding</keyword>
<dbReference type="InterPro" id="IPR020583">
    <property type="entry name" value="Inositol_monoP_metal-BS"/>
</dbReference>
<dbReference type="Pfam" id="PF00459">
    <property type="entry name" value="Inositol_P"/>
    <property type="match status" value="1"/>
</dbReference>
<dbReference type="InterPro" id="IPR033942">
    <property type="entry name" value="IMPase"/>
</dbReference>
<comment type="caution">
    <text evidence="8">The sequence shown here is derived from an EMBL/GenBank/DDBJ whole genome shotgun (WGS) entry which is preliminary data.</text>
</comment>
<accession>A0ABW7ZSH0</accession>
<comment type="catalytic activity">
    <reaction evidence="1 7">
        <text>a myo-inositol phosphate + H2O = myo-inositol + phosphate</text>
        <dbReference type="Rhea" id="RHEA:24056"/>
        <dbReference type="ChEBI" id="CHEBI:15377"/>
        <dbReference type="ChEBI" id="CHEBI:17268"/>
        <dbReference type="ChEBI" id="CHEBI:43474"/>
        <dbReference type="ChEBI" id="CHEBI:84139"/>
        <dbReference type="EC" id="3.1.3.25"/>
    </reaction>
</comment>
<keyword evidence="9" id="KW-1185">Reference proteome</keyword>
<keyword evidence="6 7" id="KW-0460">Magnesium</keyword>
<dbReference type="Proteomes" id="UP001612812">
    <property type="component" value="Unassembled WGS sequence"/>
</dbReference>
<comment type="similarity">
    <text evidence="3 7">Belongs to the inositol monophosphatase superfamily.</text>
</comment>
<protein>
    <recommendedName>
        <fullName evidence="7">Inositol-1-monophosphatase</fullName>
        <ecNumber evidence="7">3.1.3.25</ecNumber>
    </recommendedName>
</protein>
<dbReference type="InterPro" id="IPR000760">
    <property type="entry name" value="Inositol_monophosphatase-like"/>
</dbReference>
<dbReference type="PANTHER" id="PTHR20854">
    <property type="entry name" value="INOSITOL MONOPHOSPHATASE"/>
    <property type="match status" value="1"/>
</dbReference>
<dbReference type="SUPFAM" id="SSF56655">
    <property type="entry name" value="Carbohydrate phosphatase"/>
    <property type="match status" value="1"/>
</dbReference>
<organism evidence="8 9">
    <name type="scientific">Micromonospora maritima</name>
    <dbReference type="NCBI Taxonomy" id="986711"/>
    <lineage>
        <taxon>Bacteria</taxon>
        <taxon>Bacillati</taxon>
        <taxon>Actinomycetota</taxon>
        <taxon>Actinomycetes</taxon>
        <taxon>Micromonosporales</taxon>
        <taxon>Micromonosporaceae</taxon>
        <taxon>Micromonospora</taxon>
    </lineage>
</organism>
<evidence type="ECO:0000256" key="2">
    <source>
        <dbReference type="ARBA" id="ARBA00001946"/>
    </source>
</evidence>
<gene>
    <name evidence="8" type="ORF">ACIBP4_24095</name>
</gene>
<dbReference type="PRINTS" id="PR00377">
    <property type="entry name" value="IMPHPHTASES"/>
</dbReference>
<dbReference type="PROSITE" id="PS00629">
    <property type="entry name" value="IMP_1"/>
    <property type="match status" value="1"/>
</dbReference>
<dbReference type="EMBL" id="JBITLE010000011">
    <property type="protein sequence ID" value="MFI7265368.1"/>
    <property type="molecule type" value="Genomic_DNA"/>
</dbReference>
<dbReference type="EC" id="3.1.3.25" evidence="7"/>
<evidence type="ECO:0000313" key="9">
    <source>
        <dbReference type="Proteomes" id="UP001612812"/>
    </source>
</evidence>
<dbReference type="Gene3D" id="3.40.190.80">
    <property type="match status" value="1"/>
</dbReference>
<dbReference type="Gene3D" id="3.30.540.10">
    <property type="entry name" value="Fructose-1,6-Bisphosphatase, subunit A, domain 1"/>
    <property type="match status" value="1"/>
</dbReference>
<dbReference type="CDD" id="cd01639">
    <property type="entry name" value="IMPase"/>
    <property type="match status" value="1"/>
</dbReference>
<name>A0ABW7ZSH0_9ACTN</name>
<dbReference type="PANTHER" id="PTHR20854:SF4">
    <property type="entry name" value="INOSITOL-1-MONOPHOSPHATASE-RELATED"/>
    <property type="match status" value="1"/>
</dbReference>
<dbReference type="InterPro" id="IPR020550">
    <property type="entry name" value="Inositol_monophosphatase_CS"/>
</dbReference>
<dbReference type="RefSeq" id="WP_396770862.1">
    <property type="nucleotide sequence ID" value="NZ_JBITLA010000012.1"/>
</dbReference>
<reference evidence="8 9" key="1">
    <citation type="submission" date="2024-10" db="EMBL/GenBank/DDBJ databases">
        <title>The Natural Products Discovery Center: Release of the First 8490 Sequenced Strains for Exploring Actinobacteria Biosynthetic Diversity.</title>
        <authorList>
            <person name="Kalkreuter E."/>
            <person name="Kautsar S.A."/>
            <person name="Yang D."/>
            <person name="Bader C.D."/>
            <person name="Teijaro C.N."/>
            <person name="Fluegel L."/>
            <person name="Davis C.M."/>
            <person name="Simpson J.R."/>
            <person name="Lauterbach L."/>
            <person name="Steele A.D."/>
            <person name="Gui C."/>
            <person name="Meng S."/>
            <person name="Li G."/>
            <person name="Viehrig K."/>
            <person name="Ye F."/>
            <person name="Su P."/>
            <person name="Kiefer A.F."/>
            <person name="Nichols A."/>
            <person name="Cepeda A.J."/>
            <person name="Yan W."/>
            <person name="Fan B."/>
            <person name="Jiang Y."/>
            <person name="Adhikari A."/>
            <person name="Zheng C.-J."/>
            <person name="Schuster L."/>
            <person name="Cowan T.M."/>
            <person name="Smanski M.J."/>
            <person name="Chevrette M.G."/>
            <person name="De Carvalho L.P.S."/>
            <person name="Shen B."/>
        </authorList>
    </citation>
    <scope>NUCLEOTIDE SEQUENCE [LARGE SCALE GENOMIC DNA]</scope>
    <source>
        <strain evidence="8 9">NPDC049845</strain>
    </source>
</reference>
<evidence type="ECO:0000256" key="3">
    <source>
        <dbReference type="ARBA" id="ARBA00009759"/>
    </source>
</evidence>